<evidence type="ECO:0000256" key="6">
    <source>
        <dbReference type="ARBA" id="ARBA00023125"/>
    </source>
</evidence>
<keyword evidence="3 10" id="KW-0378">Hydrolase</keyword>
<feature type="domain" description="Helicase C-terminal" evidence="9">
    <location>
        <begin position="469"/>
        <end position="635"/>
    </location>
</feature>
<dbReference type="Proteomes" id="UP001241603">
    <property type="component" value="Unassembled WGS sequence"/>
</dbReference>
<dbReference type="GO" id="GO:0016787">
    <property type="term" value="F:hydrolase activity"/>
    <property type="evidence" value="ECO:0007669"/>
    <property type="project" value="UniProtKB-KW"/>
</dbReference>
<dbReference type="SUPFAM" id="SSF52540">
    <property type="entry name" value="P-loop containing nucleoside triphosphate hydrolases"/>
    <property type="match status" value="2"/>
</dbReference>
<reference evidence="10 11" key="1">
    <citation type="submission" date="2023-07" db="EMBL/GenBank/DDBJ databases">
        <title>Genomic Encyclopedia of Type Strains, Phase IV (KMG-IV): sequencing the most valuable type-strain genomes for metagenomic binning, comparative biology and taxonomic classification.</title>
        <authorList>
            <person name="Goeker M."/>
        </authorList>
    </citation>
    <scope>NUCLEOTIDE SEQUENCE [LARGE SCALE GENOMIC DNA]</scope>
    <source>
        <strain evidence="10 11">B6-8</strain>
    </source>
</reference>
<keyword evidence="1" id="KW-0547">Nucleotide-binding</keyword>
<dbReference type="CDD" id="cd17992">
    <property type="entry name" value="DEXHc_RecG"/>
    <property type="match status" value="1"/>
</dbReference>
<dbReference type="Pfam" id="PF19833">
    <property type="entry name" value="RecG_dom3_C"/>
    <property type="match status" value="1"/>
</dbReference>
<dbReference type="InterPro" id="IPR012340">
    <property type="entry name" value="NA-bd_OB-fold"/>
</dbReference>
<evidence type="ECO:0000259" key="9">
    <source>
        <dbReference type="PROSITE" id="PS51194"/>
    </source>
</evidence>
<evidence type="ECO:0000256" key="2">
    <source>
        <dbReference type="ARBA" id="ARBA00022763"/>
    </source>
</evidence>
<dbReference type="Gene3D" id="2.40.50.140">
    <property type="entry name" value="Nucleic acid-binding proteins"/>
    <property type="match status" value="1"/>
</dbReference>
<dbReference type="GO" id="GO:0003678">
    <property type="term" value="F:DNA helicase activity"/>
    <property type="evidence" value="ECO:0007669"/>
    <property type="project" value="UniProtKB-EC"/>
</dbReference>
<dbReference type="Gene3D" id="3.40.50.300">
    <property type="entry name" value="P-loop containing nucleotide triphosphate hydrolases"/>
    <property type="match status" value="2"/>
</dbReference>
<dbReference type="InterPro" id="IPR001650">
    <property type="entry name" value="Helicase_C-like"/>
</dbReference>
<evidence type="ECO:0000256" key="3">
    <source>
        <dbReference type="ARBA" id="ARBA00022801"/>
    </source>
</evidence>
<dbReference type="CDD" id="cd04488">
    <property type="entry name" value="RecG_wedge_OBF"/>
    <property type="match status" value="1"/>
</dbReference>
<keyword evidence="4 10" id="KW-0347">Helicase</keyword>
<dbReference type="NCBIfam" id="NF008164">
    <property type="entry name" value="PRK10917.1-2"/>
    <property type="match status" value="1"/>
</dbReference>
<dbReference type="NCBIfam" id="NF008168">
    <property type="entry name" value="PRK10917.2-2"/>
    <property type="match status" value="1"/>
</dbReference>
<keyword evidence="11" id="KW-1185">Reference proteome</keyword>
<gene>
    <name evidence="10" type="ORF">QO014_001104</name>
</gene>
<dbReference type="PROSITE" id="PS51192">
    <property type="entry name" value="HELICASE_ATP_BIND_1"/>
    <property type="match status" value="1"/>
</dbReference>
<dbReference type="SMART" id="SM00490">
    <property type="entry name" value="HELICc"/>
    <property type="match status" value="1"/>
</dbReference>
<evidence type="ECO:0000256" key="1">
    <source>
        <dbReference type="ARBA" id="ARBA00022741"/>
    </source>
</evidence>
<proteinExistence type="predicted"/>
<dbReference type="InterPro" id="IPR014001">
    <property type="entry name" value="Helicase_ATP-bd"/>
</dbReference>
<dbReference type="EMBL" id="JAUSVO010000001">
    <property type="protein sequence ID" value="MDQ0436734.1"/>
    <property type="molecule type" value="Genomic_DNA"/>
</dbReference>
<protein>
    <submittedName>
        <fullName evidence="10">ATP-dependent DNA helicase RecG</fullName>
        <ecNumber evidence="10">3.6.4.12</ecNumber>
    </submittedName>
</protein>
<evidence type="ECO:0000256" key="4">
    <source>
        <dbReference type="ARBA" id="ARBA00022806"/>
    </source>
</evidence>
<evidence type="ECO:0000256" key="5">
    <source>
        <dbReference type="ARBA" id="ARBA00022840"/>
    </source>
</evidence>
<feature type="domain" description="Helicase ATP-binding" evidence="8">
    <location>
        <begin position="289"/>
        <end position="450"/>
    </location>
</feature>
<dbReference type="InterPro" id="IPR011545">
    <property type="entry name" value="DEAD/DEAH_box_helicase_dom"/>
</dbReference>
<organism evidence="10 11">
    <name type="scientific">Kaistia dalseonensis</name>
    <dbReference type="NCBI Taxonomy" id="410840"/>
    <lineage>
        <taxon>Bacteria</taxon>
        <taxon>Pseudomonadati</taxon>
        <taxon>Pseudomonadota</taxon>
        <taxon>Alphaproteobacteria</taxon>
        <taxon>Hyphomicrobiales</taxon>
        <taxon>Kaistiaceae</taxon>
        <taxon>Kaistia</taxon>
    </lineage>
</organism>
<dbReference type="EC" id="3.6.4.12" evidence="10"/>
<evidence type="ECO:0000256" key="7">
    <source>
        <dbReference type="ARBA" id="ARBA00023204"/>
    </source>
</evidence>
<evidence type="ECO:0000259" key="8">
    <source>
        <dbReference type="PROSITE" id="PS51192"/>
    </source>
</evidence>
<dbReference type="InterPro" id="IPR027417">
    <property type="entry name" value="P-loop_NTPase"/>
</dbReference>
<dbReference type="PROSITE" id="PS51194">
    <property type="entry name" value="HELICASE_CTER"/>
    <property type="match status" value="1"/>
</dbReference>
<dbReference type="InterPro" id="IPR045562">
    <property type="entry name" value="RecG_dom3_C"/>
</dbReference>
<keyword evidence="2" id="KW-0227">DNA damage</keyword>
<accession>A0ABU0H353</accession>
<comment type="caution">
    <text evidence="10">The sequence shown here is derived from an EMBL/GenBank/DDBJ whole genome shotgun (WGS) entry which is preliminary data.</text>
</comment>
<name>A0ABU0H353_9HYPH</name>
<dbReference type="Pfam" id="PF00270">
    <property type="entry name" value="DEAD"/>
    <property type="match status" value="1"/>
</dbReference>
<dbReference type="InterPro" id="IPR047112">
    <property type="entry name" value="RecG/Mfd"/>
</dbReference>
<dbReference type="PANTHER" id="PTHR47964:SF1">
    <property type="entry name" value="ATP-DEPENDENT DNA HELICASE HOMOLOG RECG, CHLOROPLASTIC"/>
    <property type="match status" value="1"/>
</dbReference>
<keyword evidence="6" id="KW-0238">DNA-binding</keyword>
<keyword evidence="7" id="KW-0234">DNA repair</keyword>
<dbReference type="PANTHER" id="PTHR47964">
    <property type="entry name" value="ATP-DEPENDENT DNA HELICASE HOMOLOG RECG, CHLOROPLASTIC"/>
    <property type="match status" value="1"/>
</dbReference>
<dbReference type="SMART" id="SM00487">
    <property type="entry name" value="DEXDc"/>
    <property type="match status" value="1"/>
</dbReference>
<keyword evidence="5" id="KW-0067">ATP-binding</keyword>
<sequence length="702" mass="76267">MRPEILNSLFRPVTSLSGVGPKIGEAMGRLLGSGEPGEPPRVVDLLLHLPVGLIDRRNQPGIALSPEGAIVTLEVRIDRHQPAPAGNRKVPYRVLAHDETGEIALVFFHADRAFLERAMPVGETRFVSGRVEWFSGRPQMVHPDHVVDREAFEKLPMVEPVYPMTAGLARKTLARAVRGALDDLPDLPEWLDGPLAAQRRWPRFKAALETVHAPATPADLEPTGPAIARLAYDEFLANQLALMLTRANLRRATGKVRTGHGRMREAILAALPFSLTASQQAAIKDIEHDLGSNERMLRLLQGDVGSGKTLVGLMAAAIVIESGAQAALMAPTELLARQHAKTLQPLADAAGIRMAILTGREKGRERSAILEGLDAGSIDLVVGTHAVFQEGVAFRDLALAIVDEQHRFGVHQRLALAGKGVATDILVMTATPIPRTLVLTAFGDMDVSRLTEKPAGRRPIETRAIPLERLDEVIARIGSAVAEGAKAYWVCPLVEESEEVDAAAAEDRFVALQKALGPIVGLVHGRMKAAEKDDAMRRFQGGETRILVATTVIEVGVDVPDATIMVIEHAERFGLAQLHQLRGRVGRGSKASTCLLLYRGPLGAIAHDRLAIMRDTEDGFRIAEEDLRLRGEGELLGTRQSGAPGFKVARFEHHAALLEVARDDARLIVEKDPALRTERGEALRLLLYLFGRDEAIRLLRAG</sequence>
<dbReference type="RefSeq" id="WP_266347621.1">
    <property type="nucleotide sequence ID" value="NZ_JAPKNG010000001.1"/>
</dbReference>
<dbReference type="SUPFAM" id="SSF50249">
    <property type="entry name" value="Nucleic acid-binding proteins"/>
    <property type="match status" value="1"/>
</dbReference>
<evidence type="ECO:0000313" key="10">
    <source>
        <dbReference type="EMBL" id="MDQ0436734.1"/>
    </source>
</evidence>
<evidence type="ECO:0000313" key="11">
    <source>
        <dbReference type="Proteomes" id="UP001241603"/>
    </source>
</evidence>
<dbReference type="Pfam" id="PF00271">
    <property type="entry name" value="Helicase_C"/>
    <property type="match status" value="1"/>
</dbReference>